<evidence type="ECO:0000256" key="4">
    <source>
        <dbReference type="ARBA" id="ARBA00004496"/>
    </source>
</evidence>
<dbReference type="CDD" id="cd07182">
    <property type="entry name" value="RNase_HII_bacteria_HII_like"/>
    <property type="match status" value="1"/>
</dbReference>
<keyword evidence="11" id="KW-0255">Endonuclease</keyword>
<keyword evidence="12" id="KW-0378">Hydrolase</keyword>
<sequence length="245" mass="27869">MKQTMLELNDSSCDNTMQIGIDEAGRGPLLGRVYAAACLLPQNSELLRYSDIKDSKKFSSRDKIKEVATNIKENAIAWSVHYEDEKTVDRINILQATYAAMYKCTHDMICKLKNKFSSVDYNSIILLIDGRYFTPTSHFIDGDIVSLSYKCIEKGDGKFMNIAAASILAKVARDDYVESLCVQFPLLDQIYRLRSNKGYGSKHHCEAIREHGISQFHRQTFGICRNKPITFFQCHSSHTTDLKDN</sequence>
<keyword evidence="10" id="KW-0479">Metal-binding</keyword>
<dbReference type="GO" id="GO:0046872">
    <property type="term" value="F:metal ion binding"/>
    <property type="evidence" value="ECO:0007669"/>
    <property type="project" value="UniProtKB-KW"/>
</dbReference>
<evidence type="ECO:0000256" key="12">
    <source>
        <dbReference type="ARBA" id="ARBA00022801"/>
    </source>
</evidence>
<dbReference type="AlphaFoldDB" id="A0A6C0JDD0"/>
<keyword evidence="9" id="KW-0540">Nuclease</keyword>
<comment type="cofactor">
    <cofactor evidence="2">
        <name>Mn(2+)</name>
        <dbReference type="ChEBI" id="CHEBI:29035"/>
    </cofactor>
</comment>
<comment type="cofactor">
    <cofactor evidence="3">
        <name>Mg(2+)</name>
        <dbReference type="ChEBI" id="CHEBI:18420"/>
    </cofactor>
</comment>
<keyword evidence="13" id="KW-0464">Manganese</keyword>
<dbReference type="EMBL" id="MN740361">
    <property type="protein sequence ID" value="QHU02726.1"/>
    <property type="molecule type" value="Genomic_DNA"/>
</dbReference>
<dbReference type="InterPro" id="IPR022898">
    <property type="entry name" value="RNase_HII"/>
</dbReference>
<dbReference type="PROSITE" id="PS51975">
    <property type="entry name" value="RNASE_H_2"/>
    <property type="match status" value="1"/>
</dbReference>
<dbReference type="InterPro" id="IPR001352">
    <property type="entry name" value="RNase_HII/HIII"/>
</dbReference>
<feature type="domain" description="RNase H type-2" evidence="14">
    <location>
        <begin position="16"/>
        <end position="233"/>
    </location>
</feature>
<evidence type="ECO:0000256" key="13">
    <source>
        <dbReference type="ARBA" id="ARBA00023211"/>
    </source>
</evidence>
<dbReference type="InterPro" id="IPR024567">
    <property type="entry name" value="RNase_HII/HIII_dom"/>
</dbReference>
<name>A0A6C0JDD0_9ZZZZ</name>
<dbReference type="PANTHER" id="PTHR10954">
    <property type="entry name" value="RIBONUCLEASE H2 SUBUNIT A"/>
    <property type="match status" value="1"/>
</dbReference>
<evidence type="ECO:0000256" key="7">
    <source>
        <dbReference type="ARBA" id="ARBA00019179"/>
    </source>
</evidence>
<comment type="catalytic activity">
    <reaction evidence="1">
        <text>Endonucleolytic cleavage to 5'-phosphomonoester.</text>
        <dbReference type="EC" id="3.1.26.4"/>
    </reaction>
</comment>
<evidence type="ECO:0000256" key="9">
    <source>
        <dbReference type="ARBA" id="ARBA00022722"/>
    </source>
</evidence>
<comment type="subcellular location">
    <subcellularLocation>
        <location evidence="4">Cytoplasm</location>
    </subcellularLocation>
</comment>
<dbReference type="GO" id="GO:0032299">
    <property type="term" value="C:ribonuclease H2 complex"/>
    <property type="evidence" value="ECO:0007669"/>
    <property type="project" value="TreeGrafter"/>
</dbReference>
<evidence type="ECO:0000313" key="15">
    <source>
        <dbReference type="EMBL" id="QHU02726.1"/>
    </source>
</evidence>
<dbReference type="GO" id="GO:0005737">
    <property type="term" value="C:cytoplasm"/>
    <property type="evidence" value="ECO:0007669"/>
    <property type="project" value="UniProtKB-SubCell"/>
</dbReference>
<dbReference type="GO" id="GO:0006298">
    <property type="term" value="P:mismatch repair"/>
    <property type="evidence" value="ECO:0007669"/>
    <property type="project" value="TreeGrafter"/>
</dbReference>
<evidence type="ECO:0000256" key="10">
    <source>
        <dbReference type="ARBA" id="ARBA00022723"/>
    </source>
</evidence>
<accession>A0A6C0JDD0</accession>
<dbReference type="EC" id="3.1.26.4" evidence="6"/>
<evidence type="ECO:0000256" key="3">
    <source>
        <dbReference type="ARBA" id="ARBA00001946"/>
    </source>
</evidence>
<proteinExistence type="inferred from homology"/>
<dbReference type="SUPFAM" id="SSF53098">
    <property type="entry name" value="Ribonuclease H-like"/>
    <property type="match status" value="1"/>
</dbReference>
<dbReference type="Gene3D" id="3.30.420.10">
    <property type="entry name" value="Ribonuclease H-like superfamily/Ribonuclease H"/>
    <property type="match status" value="1"/>
</dbReference>
<evidence type="ECO:0000256" key="11">
    <source>
        <dbReference type="ARBA" id="ARBA00022759"/>
    </source>
</evidence>
<evidence type="ECO:0000256" key="2">
    <source>
        <dbReference type="ARBA" id="ARBA00001936"/>
    </source>
</evidence>
<reference evidence="15" key="1">
    <citation type="journal article" date="2020" name="Nature">
        <title>Giant virus diversity and host interactions through global metagenomics.</title>
        <authorList>
            <person name="Schulz F."/>
            <person name="Roux S."/>
            <person name="Paez-Espino D."/>
            <person name="Jungbluth S."/>
            <person name="Walsh D.A."/>
            <person name="Denef V.J."/>
            <person name="McMahon K.D."/>
            <person name="Konstantinidis K.T."/>
            <person name="Eloe-Fadrosh E.A."/>
            <person name="Kyrpides N.C."/>
            <person name="Woyke T."/>
        </authorList>
    </citation>
    <scope>NUCLEOTIDE SEQUENCE</scope>
    <source>
        <strain evidence="15">GVMAG-M-3300025880-76</strain>
    </source>
</reference>
<evidence type="ECO:0000256" key="1">
    <source>
        <dbReference type="ARBA" id="ARBA00000077"/>
    </source>
</evidence>
<dbReference type="Pfam" id="PF01351">
    <property type="entry name" value="RNase_HII"/>
    <property type="match status" value="1"/>
</dbReference>
<evidence type="ECO:0000256" key="6">
    <source>
        <dbReference type="ARBA" id="ARBA00012180"/>
    </source>
</evidence>
<keyword evidence="8" id="KW-0963">Cytoplasm</keyword>
<dbReference type="GO" id="GO:0003723">
    <property type="term" value="F:RNA binding"/>
    <property type="evidence" value="ECO:0007669"/>
    <property type="project" value="InterPro"/>
</dbReference>
<dbReference type="GO" id="GO:0004523">
    <property type="term" value="F:RNA-DNA hybrid ribonuclease activity"/>
    <property type="evidence" value="ECO:0007669"/>
    <property type="project" value="UniProtKB-EC"/>
</dbReference>
<evidence type="ECO:0000256" key="8">
    <source>
        <dbReference type="ARBA" id="ARBA00022490"/>
    </source>
</evidence>
<evidence type="ECO:0000259" key="14">
    <source>
        <dbReference type="PROSITE" id="PS51975"/>
    </source>
</evidence>
<comment type="similarity">
    <text evidence="5">Belongs to the RNase HII family.</text>
</comment>
<dbReference type="GO" id="GO:0043137">
    <property type="term" value="P:DNA replication, removal of RNA primer"/>
    <property type="evidence" value="ECO:0007669"/>
    <property type="project" value="TreeGrafter"/>
</dbReference>
<protein>
    <recommendedName>
        <fullName evidence="7">Ribonuclease HII</fullName>
        <ecNumber evidence="6">3.1.26.4</ecNumber>
    </recommendedName>
</protein>
<dbReference type="InterPro" id="IPR036397">
    <property type="entry name" value="RNaseH_sf"/>
</dbReference>
<organism evidence="15">
    <name type="scientific">viral metagenome</name>
    <dbReference type="NCBI Taxonomy" id="1070528"/>
    <lineage>
        <taxon>unclassified sequences</taxon>
        <taxon>metagenomes</taxon>
        <taxon>organismal metagenomes</taxon>
    </lineage>
</organism>
<evidence type="ECO:0000256" key="5">
    <source>
        <dbReference type="ARBA" id="ARBA00007383"/>
    </source>
</evidence>
<dbReference type="InterPro" id="IPR012337">
    <property type="entry name" value="RNaseH-like_sf"/>
</dbReference>
<dbReference type="PANTHER" id="PTHR10954:SF18">
    <property type="entry name" value="RIBONUCLEASE HII"/>
    <property type="match status" value="1"/>
</dbReference>